<evidence type="ECO:0000313" key="2">
    <source>
        <dbReference type="Proteomes" id="UP000193427"/>
    </source>
</evidence>
<organism evidence="1 2">
    <name type="scientific">Piscinibacter gummiphilus</name>
    <dbReference type="NCBI Taxonomy" id="946333"/>
    <lineage>
        <taxon>Bacteria</taxon>
        <taxon>Pseudomonadati</taxon>
        <taxon>Pseudomonadota</taxon>
        <taxon>Betaproteobacteria</taxon>
        <taxon>Burkholderiales</taxon>
        <taxon>Sphaerotilaceae</taxon>
        <taxon>Piscinibacter</taxon>
    </lineage>
</organism>
<dbReference type="EMBL" id="CP015118">
    <property type="protein sequence ID" value="ARN23560.1"/>
    <property type="molecule type" value="Genomic_DNA"/>
</dbReference>
<reference evidence="1 2" key="1">
    <citation type="submission" date="2016-04" db="EMBL/GenBank/DDBJ databases">
        <title>Complete genome sequence of natural rubber-degrading, novel Gram-negative bacterium, Rhizobacter gummiphilus strain NS21.</title>
        <authorList>
            <person name="Tabata M."/>
            <person name="Kasai D."/>
            <person name="Fukuda M."/>
        </authorList>
    </citation>
    <scope>NUCLEOTIDE SEQUENCE [LARGE SCALE GENOMIC DNA]</scope>
    <source>
        <strain evidence="1 2">NS21</strain>
    </source>
</reference>
<dbReference type="Proteomes" id="UP000193427">
    <property type="component" value="Chromosome"/>
</dbReference>
<protein>
    <submittedName>
        <fullName evidence="1">Uncharacterized protein</fullName>
    </submittedName>
</protein>
<dbReference type="OrthoDB" id="101887at2"/>
<keyword evidence="2" id="KW-1185">Reference proteome</keyword>
<name>A0A1W6LH68_9BURK</name>
<dbReference type="RefSeq" id="WP_085753887.1">
    <property type="nucleotide sequence ID" value="NZ_BSPR01000017.1"/>
</dbReference>
<accession>A0A1W6LH68</accession>
<dbReference type="STRING" id="946333.A4W93_28725"/>
<gene>
    <name evidence="1" type="ORF">A4W93_28725</name>
</gene>
<dbReference type="AlphaFoldDB" id="A0A1W6LH68"/>
<evidence type="ECO:0000313" key="1">
    <source>
        <dbReference type="EMBL" id="ARN23560.1"/>
    </source>
</evidence>
<proteinExistence type="predicted"/>
<sequence>MNRGRAIPDSPDSWAWCEACSDRLQEQEPRLKTADADEFAAKLWLDESARDDCPVRAADRFLGEPRDD</sequence>
<dbReference type="KEGG" id="rgu:A4W93_28725"/>